<sequence length="116" mass="13700">MFNLHGKLQYFLYPAPVDMRKSFYTLSGVVSSIMKRNVQDGEAFIFVNRNMSIMKVLHLEHGGLVIYHKRLENGTFTLPRFNEDIVSQQITWQELMMIVDNVKPIKRRLKKRQKSI</sequence>
<organism evidence="1 2">
    <name type="scientific">Plebeiibacterium sediminum</name>
    <dbReference type="NCBI Taxonomy" id="2992112"/>
    <lineage>
        <taxon>Bacteria</taxon>
        <taxon>Pseudomonadati</taxon>
        <taxon>Bacteroidota</taxon>
        <taxon>Bacteroidia</taxon>
        <taxon>Marinilabiliales</taxon>
        <taxon>Marinilabiliaceae</taxon>
        <taxon>Plebeiibacterium</taxon>
    </lineage>
</organism>
<protein>
    <submittedName>
        <fullName evidence="1">IS66 family insertion sequence element accessory protein TnpB</fullName>
    </submittedName>
</protein>
<proteinExistence type="predicted"/>
<comment type="caution">
    <text evidence="1">The sequence shown here is derived from an EMBL/GenBank/DDBJ whole genome shotgun (WGS) entry which is preliminary data.</text>
</comment>
<dbReference type="AlphaFoldDB" id="A0AAE3SHM9"/>
<dbReference type="PANTHER" id="PTHR36455:SF1">
    <property type="entry name" value="BLR8292 PROTEIN"/>
    <property type="match status" value="1"/>
</dbReference>
<dbReference type="InterPro" id="IPR008878">
    <property type="entry name" value="Transposase_IS66_Orf2"/>
</dbReference>
<name>A0AAE3SHM9_9BACT</name>
<keyword evidence="2" id="KW-1185">Reference proteome</keyword>
<dbReference type="PANTHER" id="PTHR36455">
    <property type="match status" value="1"/>
</dbReference>
<dbReference type="RefSeq" id="WP_301193250.1">
    <property type="nucleotide sequence ID" value="NZ_JAPDPJ010000168.1"/>
</dbReference>
<dbReference type="EMBL" id="JAPDPJ010000168">
    <property type="protein sequence ID" value="MCW3789705.1"/>
    <property type="molecule type" value="Genomic_DNA"/>
</dbReference>
<evidence type="ECO:0000313" key="1">
    <source>
        <dbReference type="EMBL" id="MCW3789705.1"/>
    </source>
</evidence>
<reference evidence="1" key="1">
    <citation type="submission" date="2022-10" db="EMBL/GenBank/DDBJ databases">
        <authorList>
            <person name="Yu W.X."/>
        </authorList>
    </citation>
    <scope>NUCLEOTIDE SEQUENCE</scope>
    <source>
        <strain evidence="1">AAT</strain>
    </source>
</reference>
<dbReference type="Proteomes" id="UP001209229">
    <property type="component" value="Unassembled WGS sequence"/>
</dbReference>
<gene>
    <name evidence="1" type="primary">tnpB</name>
    <name evidence="1" type="ORF">OM075_24815</name>
</gene>
<dbReference type="Pfam" id="PF05717">
    <property type="entry name" value="TnpB_IS66"/>
    <property type="match status" value="1"/>
</dbReference>
<dbReference type="NCBIfam" id="NF033819">
    <property type="entry name" value="IS66_TnpB"/>
    <property type="match status" value="1"/>
</dbReference>
<evidence type="ECO:0000313" key="2">
    <source>
        <dbReference type="Proteomes" id="UP001209229"/>
    </source>
</evidence>
<accession>A0AAE3SHM9</accession>